<dbReference type="EMBL" id="JASSZA010000011">
    <property type="protein sequence ID" value="KAK2098731.1"/>
    <property type="molecule type" value="Genomic_DNA"/>
</dbReference>
<comment type="caution">
    <text evidence="3">Lacks conserved residue(s) required for the propagation of feature annotation.</text>
</comment>
<dbReference type="SUPFAM" id="SSF49854">
    <property type="entry name" value="Spermadhesin, CUB domain"/>
    <property type="match status" value="1"/>
</dbReference>
<evidence type="ECO:0000259" key="4">
    <source>
        <dbReference type="PROSITE" id="PS01180"/>
    </source>
</evidence>
<protein>
    <submittedName>
        <fullName evidence="5">Tolloid-like protein 2</fullName>
    </submittedName>
</protein>
<dbReference type="Pfam" id="PF00431">
    <property type="entry name" value="CUB"/>
    <property type="match status" value="1"/>
</dbReference>
<feature type="domain" description="CUB" evidence="4">
    <location>
        <begin position="27"/>
        <end position="92"/>
    </location>
</feature>
<keyword evidence="1" id="KW-0677">Repeat</keyword>
<sequence>MVNRAWTSDINIYAGFEMGFVAFLRAIERHDSCAYDYLEVRDGPTEESALIGHFCGSEKPEDMKSSSNRMWMKFVSDGSINKAGFAANFFKAPAPPLPGLHIPGVSQPGVPRLTWQQ</sequence>
<dbReference type="Proteomes" id="UP001266305">
    <property type="component" value="Unassembled WGS sequence"/>
</dbReference>
<evidence type="ECO:0000313" key="6">
    <source>
        <dbReference type="Proteomes" id="UP001266305"/>
    </source>
</evidence>
<name>A0ABQ9UNR7_SAGOE</name>
<evidence type="ECO:0000256" key="3">
    <source>
        <dbReference type="PROSITE-ProRule" id="PRU00059"/>
    </source>
</evidence>
<evidence type="ECO:0000313" key="5">
    <source>
        <dbReference type="EMBL" id="KAK2098731.1"/>
    </source>
</evidence>
<dbReference type="CDD" id="cd00041">
    <property type="entry name" value="CUB"/>
    <property type="match status" value="1"/>
</dbReference>
<dbReference type="InterPro" id="IPR000859">
    <property type="entry name" value="CUB_dom"/>
</dbReference>
<dbReference type="PANTHER" id="PTHR24251:SF53">
    <property type="entry name" value="BONE MORPHOGENETIC PROTEIN 1"/>
    <property type="match status" value="1"/>
</dbReference>
<organism evidence="5 6">
    <name type="scientific">Saguinus oedipus</name>
    <name type="common">Cotton-top tamarin</name>
    <name type="synonym">Oedipomidas oedipus</name>
    <dbReference type="NCBI Taxonomy" id="9490"/>
    <lineage>
        <taxon>Eukaryota</taxon>
        <taxon>Metazoa</taxon>
        <taxon>Chordata</taxon>
        <taxon>Craniata</taxon>
        <taxon>Vertebrata</taxon>
        <taxon>Euteleostomi</taxon>
        <taxon>Mammalia</taxon>
        <taxon>Eutheria</taxon>
        <taxon>Euarchontoglires</taxon>
        <taxon>Primates</taxon>
        <taxon>Haplorrhini</taxon>
        <taxon>Platyrrhini</taxon>
        <taxon>Cebidae</taxon>
        <taxon>Callitrichinae</taxon>
        <taxon>Saguinus</taxon>
    </lineage>
</organism>
<keyword evidence="6" id="KW-1185">Reference proteome</keyword>
<evidence type="ECO:0000256" key="1">
    <source>
        <dbReference type="ARBA" id="ARBA00022737"/>
    </source>
</evidence>
<dbReference type="SMART" id="SM00042">
    <property type="entry name" value="CUB"/>
    <property type="match status" value="1"/>
</dbReference>
<reference evidence="5 6" key="1">
    <citation type="submission" date="2023-05" db="EMBL/GenBank/DDBJ databases">
        <title>B98-5 Cell Line De Novo Hybrid Assembly: An Optical Mapping Approach.</title>
        <authorList>
            <person name="Kananen K."/>
            <person name="Auerbach J.A."/>
            <person name="Kautto E."/>
            <person name="Blachly J.S."/>
        </authorList>
    </citation>
    <scope>NUCLEOTIDE SEQUENCE [LARGE SCALE GENOMIC DNA]</scope>
    <source>
        <strain evidence="5">B95-8</strain>
        <tissue evidence="5">Cell line</tissue>
    </source>
</reference>
<comment type="caution">
    <text evidence="5">The sequence shown here is derived from an EMBL/GenBank/DDBJ whole genome shotgun (WGS) entry which is preliminary data.</text>
</comment>
<proteinExistence type="predicted"/>
<dbReference type="PROSITE" id="PS01180">
    <property type="entry name" value="CUB"/>
    <property type="match status" value="1"/>
</dbReference>
<keyword evidence="2" id="KW-1015">Disulfide bond</keyword>
<evidence type="ECO:0000256" key="2">
    <source>
        <dbReference type="ARBA" id="ARBA00023157"/>
    </source>
</evidence>
<accession>A0ABQ9UNR7</accession>
<dbReference type="Gene3D" id="2.60.120.290">
    <property type="entry name" value="Spermadhesin, CUB domain"/>
    <property type="match status" value="1"/>
</dbReference>
<dbReference type="PANTHER" id="PTHR24251">
    <property type="entry name" value="OVOCHYMASE-RELATED"/>
    <property type="match status" value="1"/>
</dbReference>
<dbReference type="InterPro" id="IPR035914">
    <property type="entry name" value="Sperma_CUB_dom_sf"/>
</dbReference>
<gene>
    <name evidence="5" type="primary">TLL2</name>
    <name evidence="5" type="ORF">P7K49_024182</name>
</gene>